<dbReference type="Gene3D" id="3.30.450.150">
    <property type="entry name" value="Haem-degrading domain"/>
    <property type="match status" value="1"/>
</dbReference>
<gene>
    <name evidence="1" type="ORF">NZK81_17780</name>
</gene>
<dbReference type="SUPFAM" id="SSF143744">
    <property type="entry name" value="GlcG-like"/>
    <property type="match status" value="1"/>
</dbReference>
<reference evidence="1" key="1">
    <citation type="submission" date="2022-09" db="EMBL/GenBank/DDBJ databases">
        <title>Novosphingobium sp. Nov., a polycyclic aromatic hydrocarbon-degrading bacterium isolated form mangrove sediments in HongKong.</title>
        <authorList>
            <person name="Hu Z."/>
        </authorList>
    </citation>
    <scope>NUCLEOTIDE SEQUENCE</scope>
    <source>
        <strain evidence="1">HK4-1</strain>
    </source>
</reference>
<dbReference type="PANTHER" id="PTHR34309">
    <property type="entry name" value="SLR1406 PROTEIN"/>
    <property type="match status" value="1"/>
</dbReference>
<evidence type="ECO:0000313" key="2">
    <source>
        <dbReference type="Proteomes" id="UP001165583"/>
    </source>
</evidence>
<dbReference type="EMBL" id="JANZXA010000014">
    <property type="protein sequence ID" value="MCT2401404.1"/>
    <property type="molecule type" value="Genomic_DNA"/>
</dbReference>
<protein>
    <submittedName>
        <fullName evidence="1">Heme-binding protein</fullName>
    </submittedName>
</protein>
<dbReference type="InterPro" id="IPR038084">
    <property type="entry name" value="PduO/GlcC-like_sf"/>
</dbReference>
<dbReference type="Pfam" id="PF03928">
    <property type="entry name" value="HbpS-like"/>
    <property type="match status" value="1"/>
</dbReference>
<dbReference type="RefSeq" id="WP_260047431.1">
    <property type="nucleotide sequence ID" value="NZ_JANZXA010000014.1"/>
</dbReference>
<accession>A0ABT2I9F3</accession>
<comment type="caution">
    <text evidence="1">The sequence shown here is derived from an EMBL/GenBank/DDBJ whole genome shotgun (WGS) entry which is preliminary data.</text>
</comment>
<dbReference type="Proteomes" id="UP001165583">
    <property type="component" value="Unassembled WGS sequence"/>
</dbReference>
<keyword evidence="2" id="KW-1185">Reference proteome</keyword>
<dbReference type="InterPro" id="IPR005624">
    <property type="entry name" value="PduO/GlcC-like"/>
</dbReference>
<sequence>MNTGLPADQVERALGAARKMAEDLGARVAIAVVDVGGNLGGFLRLPGAFLASSDLAIDKAWTAASFGASTRGFSEMLEGTPRAVRDGLLRRPRVTEVPGGMPIMHDGRVIGALGVSGGSEIEDEQIAEGGLAAFGKV</sequence>
<dbReference type="InterPro" id="IPR052517">
    <property type="entry name" value="GlcG_carb_metab_protein"/>
</dbReference>
<name>A0ABT2I9F3_9SPHN</name>
<organism evidence="1 2">
    <name type="scientific">Novosphingobium mangrovi</name>
    <name type="common">ex Huang et al. 2023</name>
    <dbReference type="NCBI Taxonomy" id="2976432"/>
    <lineage>
        <taxon>Bacteria</taxon>
        <taxon>Pseudomonadati</taxon>
        <taxon>Pseudomonadota</taxon>
        <taxon>Alphaproteobacteria</taxon>
        <taxon>Sphingomonadales</taxon>
        <taxon>Sphingomonadaceae</taxon>
        <taxon>Novosphingobium</taxon>
    </lineage>
</organism>
<dbReference type="PANTHER" id="PTHR34309:SF1">
    <property type="entry name" value="PROTEIN GLCG"/>
    <property type="match status" value="1"/>
</dbReference>
<evidence type="ECO:0000313" key="1">
    <source>
        <dbReference type="EMBL" id="MCT2401404.1"/>
    </source>
</evidence>
<proteinExistence type="predicted"/>